<evidence type="ECO:0000259" key="6">
    <source>
        <dbReference type="Pfam" id="PF02368"/>
    </source>
</evidence>
<keyword evidence="4" id="KW-0862">Zinc</keyword>
<dbReference type="InterPro" id="IPR001818">
    <property type="entry name" value="Pept_M10_metallopeptidase"/>
</dbReference>
<dbReference type="InterPro" id="IPR024079">
    <property type="entry name" value="MetalloPept_cat_dom_sf"/>
</dbReference>
<reference evidence="7 8" key="1">
    <citation type="journal article" date="2015" name="Genome Announc.">
        <title>Expanding the biotechnology potential of lactobacilli through comparative genomics of 213 strains and associated genera.</title>
        <authorList>
            <person name="Sun Z."/>
            <person name="Harris H.M."/>
            <person name="McCann A."/>
            <person name="Guo C."/>
            <person name="Argimon S."/>
            <person name="Zhang W."/>
            <person name="Yang X."/>
            <person name="Jeffery I.B."/>
            <person name="Cooney J.C."/>
            <person name="Kagawa T.F."/>
            <person name="Liu W."/>
            <person name="Song Y."/>
            <person name="Salvetti E."/>
            <person name="Wrobel A."/>
            <person name="Rasinkangas P."/>
            <person name="Parkhill J."/>
            <person name="Rea M.C."/>
            <person name="O'Sullivan O."/>
            <person name="Ritari J."/>
            <person name="Douillard F.P."/>
            <person name="Paul Ross R."/>
            <person name="Yang R."/>
            <person name="Briner A.E."/>
            <person name="Felis G.E."/>
            <person name="de Vos W.M."/>
            <person name="Barrangou R."/>
            <person name="Klaenhammer T.R."/>
            <person name="Caufield P.W."/>
            <person name="Cui Y."/>
            <person name="Zhang H."/>
            <person name="O'Toole P.W."/>
        </authorList>
    </citation>
    <scope>NUCLEOTIDE SEQUENCE [LARGE SCALE GENOMIC DNA]</scope>
    <source>
        <strain evidence="7 8">DSM 26202</strain>
    </source>
</reference>
<dbReference type="Gene3D" id="2.60.40.1080">
    <property type="match status" value="1"/>
</dbReference>
<dbReference type="Proteomes" id="UP000051884">
    <property type="component" value="Unassembled WGS sequence"/>
</dbReference>
<evidence type="ECO:0000256" key="3">
    <source>
        <dbReference type="ARBA" id="ARBA00022801"/>
    </source>
</evidence>
<protein>
    <recommendedName>
        <fullName evidence="9">Peptidase metallopeptidase domain-containing protein</fullName>
    </recommendedName>
</protein>
<comment type="caution">
    <text evidence="7">The sequence shown here is derived from an EMBL/GenBank/DDBJ whole genome shotgun (WGS) entry which is preliminary data.</text>
</comment>
<evidence type="ECO:0008006" key="9">
    <source>
        <dbReference type="Google" id="ProtNLM"/>
    </source>
</evidence>
<proteinExistence type="predicted"/>
<dbReference type="EMBL" id="JQCH01000024">
    <property type="protein sequence ID" value="KRO08783.1"/>
    <property type="molecule type" value="Genomic_DNA"/>
</dbReference>
<organism evidence="7 8">
    <name type="scientific">Paucilactobacillus hokkaidonensis</name>
    <dbReference type="NCBI Taxonomy" id="1193095"/>
    <lineage>
        <taxon>Bacteria</taxon>
        <taxon>Bacillati</taxon>
        <taxon>Bacillota</taxon>
        <taxon>Bacilli</taxon>
        <taxon>Lactobacillales</taxon>
        <taxon>Lactobacillaceae</taxon>
        <taxon>Paucilactobacillus</taxon>
    </lineage>
</organism>
<evidence type="ECO:0000256" key="1">
    <source>
        <dbReference type="ARBA" id="ARBA00022670"/>
    </source>
</evidence>
<accession>A0ABR5Q3G3</accession>
<keyword evidence="2" id="KW-0479">Metal-binding</keyword>
<keyword evidence="8" id="KW-1185">Reference proteome</keyword>
<evidence type="ECO:0000256" key="2">
    <source>
        <dbReference type="ARBA" id="ARBA00022723"/>
    </source>
</evidence>
<feature type="domain" description="BIG2" evidence="6">
    <location>
        <begin position="2"/>
        <end position="37"/>
    </location>
</feature>
<evidence type="ECO:0000256" key="4">
    <source>
        <dbReference type="ARBA" id="ARBA00022833"/>
    </source>
</evidence>
<feature type="domain" description="Peptidase M10 metallopeptidase" evidence="5">
    <location>
        <begin position="200"/>
        <end position="233"/>
    </location>
</feature>
<dbReference type="InterPro" id="IPR008964">
    <property type="entry name" value="Invasin/intimin_cell_adhesion"/>
</dbReference>
<keyword evidence="3" id="KW-0378">Hydrolase</keyword>
<dbReference type="Pfam" id="PF02368">
    <property type="entry name" value="Big_2"/>
    <property type="match status" value="1"/>
</dbReference>
<dbReference type="SUPFAM" id="SSF55486">
    <property type="entry name" value="Metalloproteases ('zincins'), catalytic domain"/>
    <property type="match status" value="1"/>
</dbReference>
<gene>
    <name evidence="7" type="ORF">IV59_GL001122</name>
</gene>
<evidence type="ECO:0000313" key="7">
    <source>
        <dbReference type="EMBL" id="KRO08783.1"/>
    </source>
</evidence>
<evidence type="ECO:0000259" key="5">
    <source>
        <dbReference type="Pfam" id="PF00413"/>
    </source>
</evidence>
<dbReference type="InterPro" id="IPR003343">
    <property type="entry name" value="Big_2"/>
</dbReference>
<keyword evidence="1" id="KW-0645">Protease</keyword>
<sequence length="276" mass="29626">MSANQNVVTVDADGNITAQEPGTTTITATLTDTFGNVKTYVHDFTVDLADSSALPSYTTADEVTQILTSTTIQQLLAANGLTYSDLAPFSGKQFTSTTIYYSFNDSLLDLTTSDGQTFTEDQLVAMASDQWNKALASVGSSIVFLPADDEHTANLVFGQKDDSEIPGYAGMTYTNYNLDTMIINDPVNIVLNIDAVNSHYSETAMINVLVHEMGHALGLGHINDNTNVMWYAAADNTLLTVQDSISVLLNYELPSGTTSEATIGVNDYTPTQLAVV</sequence>
<name>A0ABR5Q3G3_9LACO</name>
<dbReference type="Pfam" id="PF00413">
    <property type="entry name" value="Peptidase_M10"/>
    <property type="match status" value="1"/>
</dbReference>
<dbReference type="Gene3D" id="3.40.390.10">
    <property type="entry name" value="Collagenase (Catalytic Domain)"/>
    <property type="match status" value="1"/>
</dbReference>
<dbReference type="SUPFAM" id="SSF49373">
    <property type="entry name" value="Invasin/intimin cell-adhesion fragments"/>
    <property type="match status" value="1"/>
</dbReference>
<evidence type="ECO:0000313" key="8">
    <source>
        <dbReference type="Proteomes" id="UP000051884"/>
    </source>
</evidence>